<evidence type="ECO:0000256" key="3">
    <source>
        <dbReference type="ARBA" id="ARBA00022475"/>
    </source>
</evidence>
<sequence length="199" mass="22246">MKAMKRKVIDLITVIISVFLGFIWLYPFIIILINSLKNRAAVFSNPLSLPHIYLRNYPAAFKALDFVSSFFNSLFITVASVALITVLSAMAAYALARVKRKTSSIIYYLCAGTMLIPFQSIMIPLVTIFGRLDFLNRFSLIIMNTGLALSLSIILYYGAFLGVPRTLDEAAILDGASTFKAFFKYHAGCQSDDRDSHYP</sequence>
<feature type="transmembrane region" description="Helical" evidence="7">
    <location>
        <begin position="70"/>
        <end position="93"/>
    </location>
</feature>
<evidence type="ECO:0000256" key="1">
    <source>
        <dbReference type="ARBA" id="ARBA00004651"/>
    </source>
</evidence>
<evidence type="ECO:0000313" key="9">
    <source>
        <dbReference type="EMBL" id="KGO31606.1"/>
    </source>
</evidence>
<dbReference type="CDD" id="cd06261">
    <property type="entry name" value="TM_PBP2"/>
    <property type="match status" value="1"/>
</dbReference>
<keyword evidence="3" id="KW-1003">Cell membrane</keyword>
<dbReference type="SUPFAM" id="SSF161098">
    <property type="entry name" value="MetI-like"/>
    <property type="match status" value="1"/>
</dbReference>
<dbReference type="Gene3D" id="1.10.3720.10">
    <property type="entry name" value="MetI-like"/>
    <property type="match status" value="1"/>
</dbReference>
<feature type="transmembrane region" description="Helical" evidence="7">
    <location>
        <begin position="12"/>
        <end position="33"/>
    </location>
</feature>
<evidence type="ECO:0000256" key="4">
    <source>
        <dbReference type="ARBA" id="ARBA00022692"/>
    </source>
</evidence>
<keyword evidence="5 7" id="KW-1133">Transmembrane helix</keyword>
<proteinExistence type="inferred from homology"/>
<dbReference type="Proteomes" id="UP000030023">
    <property type="component" value="Unassembled WGS sequence"/>
</dbReference>
<dbReference type="InterPro" id="IPR035906">
    <property type="entry name" value="MetI-like_sf"/>
</dbReference>
<dbReference type="InterPro" id="IPR000515">
    <property type="entry name" value="MetI-like"/>
</dbReference>
<keyword evidence="10" id="KW-1185">Reference proteome</keyword>
<feature type="transmembrane region" description="Helical" evidence="7">
    <location>
        <begin position="105"/>
        <end position="129"/>
    </location>
</feature>
<keyword evidence="6 7" id="KW-0472">Membrane</keyword>
<reference evidence="9 10" key="1">
    <citation type="journal article" date="2014" name="Antonie Van Leeuwenhoek">
        <title>Oenococcus alcoholitolerans sp. nov., a lactic acid bacteria isolated from cachaca and ethanol fermentation processes.</title>
        <authorList>
            <person name="Badotti F."/>
            <person name="Moreira A.P."/>
            <person name="Tonon L.A."/>
            <person name="de Lucena B.T."/>
            <person name="Gomes Fde C."/>
            <person name="Kruger R."/>
            <person name="Thompson C.C."/>
            <person name="de Morais M.A.Jr."/>
            <person name="Rosa C.A."/>
            <person name="Thompson F.L."/>
        </authorList>
    </citation>
    <scope>NUCLEOTIDE SEQUENCE [LARGE SCALE GENOMIC DNA]</scope>
    <source>
        <strain evidence="9 10">UFRJ-M7.2.18</strain>
    </source>
</reference>
<comment type="similarity">
    <text evidence="7">Belongs to the binding-protein-dependent transport system permease family.</text>
</comment>
<gene>
    <name evidence="9" type="ORF">Q757_06215</name>
</gene>
<comment type="subcellular location">
    <subcellularLocation>
        <location evidence="1 7">Cell membrane</location>
        <topology evidence="1 7">Multi-pass membrane protein</topology>
    </subcellularLocation>
</comment>
<dbReference type="PROSITE" id="PS50928">
    <property type="entry name" value="ABC_TM1"/>
    <property type="match status" value="1"/>
</dbReference>
<feature type="domain" description="ABC transmembrane type-1" evidence="8">
    <location>
        <begin position="70"/>
        <end position="199"/>
    </location>
</feature>
<dbReference type="Pfam" id="PF00528">
    <property type="entry name" value="BPD_transp_1"/>
    <property type="match status" value="1"/>
</dbReference>
<evidence type="ECO:0000313" key="10">
    <source>
        <dbReference type="Proteomes" id="UP000030023"/>
    </source>
</evidence>
<organism evidence="9 10">
    <name type="scientific">Oenococcus alcoholitolerans</name>
    <dbReference type="NCBI Taxonomy" id="931074"/>
    <lineage>
        <taxon>Bacteria</taxon>
        <taxon>Bacillati</taxon>
        <taxon>Bacillota</taxon>
        <taxon>Bacilli</taxon>
        <taxon>Lactobacillales</taxon>
        <taxon>Lactobacillaceae</taxon>
        <taxon>Oenococcus</taxon>
    </lineage>
</organism>
<dbReference type="EMBL" id="AXCV01000287">
    <property type="protein sequence ID" value="KGO31606.1"/>
    <property type="molecule type" value="Genomic_DNA"/>
</dbReference>
<evidence type="ECO:0000256" key="5">
    <source>
        <dbReference type="ARBA" id="ARBA00022989"/>
    </source>
</evidence>
<dbReference type="PANTHER" id="PTHR43744">
    <property type="entry name" value="ABC TRANSPORTER PERMEASE PROTEIN MG189-RELATED-RELATED"/>
    <property type="match status" value="1"/>
</dbReference>
<accession>A0ABR4XQE8</accession>
<comment type="caution">
    <text evidence="9">The sequence shown here is derived from an EMBL/GenBank/DDBJ whole genome shotgun (WGS) entry which is preliminary data.</text>
</comment>
<name>A0ABR4XQE8_9LACO</name>
<keyword evidence="2 7" id="KW-0813">Transport</keyword>
<evidence type="ECO:0000259" key="8">
    <source>
        <dbReference type="PROSITE" id="PS50928"/>
    </source>
</evidence>
<dbReference type="PANTHER" id="PTHR43744:SF8">
    <property type="entry name" value="SN-GLYCEROL-3-PHOSPHATE TRANSPORT SYSTEM PERMEASE PROTEIN UGPE"/>
    <property type="match status" value="1"/>
</dbReference>
<evidence type="ECO:0000256" key="7">
    <source>
        <dbReference type="RuleBase" id="RU363032"/>
    </source>
</evidence>
<keyword evidence="4 7" id="KW-0812">Transmembrane</keyword>
<protein>
    <recommendedName>
        <fullName evidence="8">ABC transmembrane type-1 domain-containing protein</fullName>
    </recommendedName>
</protein>
<evidence type="ECO:0000256" key="2">
    <source>
        <dbReference type="ARBA" id="ARBA00022448"/>
    </source>
</evidence>
<feature type="transmembrane region" description="Helical" evidence="7">
    <location>
        <begin position="141"/>
        <end position="163"/>
    </location>
</feature>
<evidence type="ECO:0000256" key="6">
    <source>
        <dbReference type="ARBA" id="ARBA00023136"/>
    </source>
</evidence>